<comment type="subcellular location">
    <subcellularLocation>
        <location evidence="1">Membrane</location>
        <topology evidence="1">Multi-pass membrane protein</topology>
    </subcellularLocation>
</comment>
<feature type="transmembrane region" description="Helical" evidence="6">
    <location>
        <begin position="368"/>
        <end position="388"/>
    </location>
</feature>
<feature type="transmembrane region" description="Helical" evidence="6">
    <location>
        <begin position="255"/>
        <end position="277"/>
    </location>
</feature>
<feature type="domain" description="Major facilitator superfamily (MFS) profile" evidence="7">
    <location>
        <begin position="57"/>
        <end position="575"/>
    </location>
</feature>
<dbReference type="GO" id="GO:0005886">
    <property type="term" value="C:plasma membrane"/>
    <property type="evidence" value="ECO:0007669"/>
    <property type="project" value="TreeGrafter"/>
</dbReference>
<dbReference type="AlphaFoldDB" id="A0AA39GFZ0"/>
<evidence type="ECO:0000313" key="9">
    <source>
        <dbReference type="Proteomes" id="UP001175261"/>
    </source>
</evidence>
<dbReference type="PROSITE" id="PS50850">
    <property type="entry name" value="MFS"/>
    <property type="match status" value="1"/>
</dbReference>
<feature type="transmembrane region" description="Helical" evidence="6">
    <location>
        <begin position="57"/>
        <end position="76"/>
    </location>
</feature>
<gene>
    <name evidence="8" type="ORF">NLU13_6468</name>
</gene>
<feature type="transmembrane region" description="Helical" evidence="6">
    <location>
        <begin position="123"/>
        <end position="142"/>
    </location>
</feature>
<dbReference type="PROSITE" id="PS00216">
    <property type="entry name" value="SUGAR_TRANSPORT_1"/>
    <property type="match status" value="1"/>
</dbReference>
<keyword evidence="3 6" id="KW-0812">Transmembrane</keyword>
<evidence type="ECO:0000256" key="3">
    <source>
        <dbReference type="ARBA" id="ARBA00022692"/>
    </source>
</evidence>
<dbReference type="EMBL" id="JAPDFR010000005">
    <property type="protein sequence ID" value="KAK0386633.1"/>
    <property type="molecule type" value="Genomic_DNA"/>
</dbReference>
<evidence type="ECO:0000256" key="6">
    <source>
        <dbReference type="SAM" id="Phobius"/>
    </source>
</evidence>
<feature type="transmembrane region" description="Helical" evidence="6">
    <location>
        <begin position="456"/>
        <end position="479"/>
    </location>
</feature>
<feature type="transmembrane region" description="Helical" evidence="6">
    <location>
        <begin position="215"/>
        <end position="234"/>
    </location>
</feature>
<dbReference type="SUPFAM" id="SSF103473">
    <property type="entry name" value="MFS general substrate transporter"/>
    <property type="match status" value="1"/>
</dbReference>
<sequence>MAISSAPPAQQASDMDGKADVREKVLDHQEVENASSHNDTPMVEHDFNSGKLTKEMILAYIAMCGQINAYIMSMLIPATTLPMINAELGPDANSVWITLNWTFGASLVVSIGGRLSDIFGRRYFMMTGAVISICGCLVGANGRSINMMIASGALFGVGSGFQELCYACVQEVVPNRWRIPAVGGLDVSLALAFTSPVVSYSFIAYQDIGWRGAYWYLFSFHCFAFVLLFLFYHPPDFEMKHREDGKTKWQLVKEMDWVGVFLFLSGGALLLIGINFGGRRYPWVSAGCLAPIVVGACCFVAVGFWCSYADLKYPLFPPKLFRRVREFDMVIVVCFVGGMLYYSMNVLWPRQSQAFFIPEGAIVMRGVYAMIFSCGTWTAGLIVVFICSRLHHEKWQLVAFTVVQTAFIGSMASIGPNDKARAIVTVVLTATTITPPQLLSFTMLSFGLDSQADLGVAVGLAGTFRLFGGAIATAIYTAIYTNKFTQVLPREMTEALRDSDVSFSEKTLAELVKAGTTNTRAAYQAVSGATPDLVERAIDAARSSYVAGFRLVYLVAIGFGVAATIAAACTVSTDRSKKNNDRAIVMKSEVRKMENMMEQKTVT</sequence>
<dbReference type="GO" id="GO:0022857">
    <property type="term" value="F:transmembrane transporter activity"/>
    <property type="evidence" value="ECO:0007669"/>
    <property type="project" value="InterPro"/>
</dbReference>
<dbReference type="Gene3D" id="1.20.1250.20">
    <property type="entry name" value="MFS general substrate transporter like domains"/>
    <property type="match status" value="1"/>
</dbReference>
<dbReference type="InterPro" id="IPR020846">
    <property type="entry name" value="MFS_dom"/>
</dbReference>
<feature type="transmembrane region" description="Helical" evidence="6">
    <location>
        <begin position="395"/>
        <end position="414"/>
    </location>
</feature>
<feature type="transmembrane region" description="Helical" evidence="6">
    <location>
        <begin position="420"/>
        <end position="444"/>
    </location>
</feature>
<keyword evidence="2" id="KW-0813">Transport</keyword>
<organism evidence="8 9">
    <name type="scientific">Sarocladium strictum</name>
    <name type="common">Black bundle disease fungus</name>
    <name type="synonym">Acremonium strictum</name>
    <dbReference type="NCBI Taxonomy" id="5046"/>
    <lineage>
        <taxon>Eukaryota</taxon>
        <taxon>Fungi</taxon>
        <taxon>Dikarya</taxon>
        <taxon>Ascomycota</taxon>
        <taxon>Pezizomycotina</taxon>
        <taxon>Sordariomycetes</taxon>
        <taxon>Hypocreomycetidae</taxon>
        <taxon>Hypocreales</taxon>
        <taxon>Sarocladiaceae</taxon>
        <taxon>Sarocladium</taxon>
    </lineage>
</organism>
<evidence type="ECO:0000259" key="7">
    <source>
        <dbReference type="PROSITE" id="PS50850"/>
    </source>
</evidence>
<comment type="caution">
    <text evidence="8">The sequence shown here is derived from an EMBL/GenBank/DDBJ whole genome shotgun (WGS) entry which is preliminary data.</text>
</comment>
<dbReference type="InterPro" id="IPR010573">
    <property type="entry name" value="MFS_Str1/Tri12-like"/>
</dbReference>
<dbReference type="PANTHER" id="PTHR23501">
    <property type="entry name" value="MAJOR FACILITATOR SUPERFAMILY"/>
    <property type="match status" value="1"/>
</dbReference>
<feature type="transmembrane region" description="Helical" evidence="6">
    <location>
        <begin position="327"/>
        <end position="348"/>
    </location>
</feature>
<dbReference type="CDD" id="cd06179">
    <property type="entry name" value="MFS_TRI12_like"/>
    <property type="match status" value="1"/>
</dbReference>
<feature type="transmembrane region" description="Helical" evidence="6">
    <location>
        <begin position="96"/>
        <end position="116"/>
    </location>
</feature>
<evidence type="ECO:0000256" key="4">
    <source>
        <dbReference type="ARBA" id="ARBA00022989"/>
    </source>
</evidence>
<keyword evidence="4 6" id="KW-1133">Transmembrane helix</keyword>
<dbReference type="InterPro" id="IPR005829">
    <property type="entry name" value="Sugar_transporter_CS"/>
</dbReference>
<evidence type="ECO:0000256" key="2">
    <source>
        <dbReference type="ARBA" id="ARBA00022448"/>
    </source>
</evidence>
<evidence type="ECO:0000256" key="5">
    <source>
        <dbReference type="ARBA" id="ARBA00023136"/>
    </source>
</evidence>
<feature type="transmembrane region" description="Helical" evidence="6">
    <location>
        <begin position="181"/>
        <end position="203"/>
    </location>
</feature>
<accession>A0AA39GFZ0</accession>
<evidence type="ECO:0000256" key="1">
    <source>
        <dbReference type="ARBA" id="ARBA00004141"/>
    </source>
</evidence>
<proteinExistence type="predicted"/>
<feature type="transmembrane region" description="Helical" evidence="6">
    <location>
        <begin position="551"/>
        <end position="572"/>
    </location>
</feature>
<dbReference type="PANTHER" id="PTHR23501:SF109">
    <property type="entry name" value="MAJOR FACILITATOR SUPERFAMILY (MFS) PROFILE DOMAIN-CONTAINING PROTEIN-RELATED"/>
    <property type="match status" value="1"/>
</dbReference>
<reference evidence="8" key="1">
    <citation type="submission" date="2022-10" db="EMBL/GenBank/DDBJ databases">
        <title>Determination and structural analysis of whole genome sequence of Sarocladium strictum F4-1.</title>
        <authorList>
            <person name="Hu L."/>
            <person name="Jiang Y."/>
        </authorList>
    </citation>
    <scope>NUCLEOTIDE SEQUENCE</scope>
    <source>
        <strain evidence="8">F4-1</strain>
    </source>
</reference>
<name>A0AA39GFZ0_SARSR</name>
<protein>
    <recommendedName>
        <fullName evidence="7">Major facilitator superfamily (MFS) profile domain-containing protein</fullName>
    </recommendedName>
</protein>
<dbReference type="InterPro" id="IPR036259">
    <property type="entry name" value="MFS_trans_sf"/>
</dbReference>
<evidence type="ECO:0000313" key="8">
    <source>
        <dbReference type="EMBL" id="KAK0386633.1"/>
    </source>
</evidence>
<dbReference type="InterPro" id="IPR053791">
    <property type="entry name" value="MFS_Tri12-like"/>
</dbReference>
<feature type="transmembrane region" description="Helical" evidence="6">
    <location>
        <begin position="283"/>
        <end position="306"/>
    </location>
</feature>
<dbReference type="Pfam" id="PF06609">
    <property type="entry name" value="TRI12"/>
    <property type="match status" value="1"/>
</dbReference>
<dbReference type="Proteomes" id="UP001175261">
    <property type="component" value="Unassembled WGS sequence"/>
</dbReference>
<keyword evidence="5 6" id="KW-0472">Membrane</keyword>
<keyword evidence="9" id="KW-1185">Reference proteome</keyword>